<dbReference type="STRING" id="221126.SAMN04489722_102156"/>
<keyword evidence="4" id="KW-0808">Transferase</keyword>
<evidence type="ECO:0000313" key="8">
    <source>
        <dbReference type="EMBL" id="GAL77796.1"/>
    </source>
</evidence>
<sequence>MVRRSIEPEIEHLQNIPLDHITQWLEAHKKGEAFFVEDVSLLPDDGEYGLRAILEPQGGIKSLITIPKIKNNELIGFIGFDSVKKINKYNDKEKEILFVFANMLVNVKQRKEYEDQIKEQERKKEELLKSLSQQNVELNEYAHVVSHDLKAPLINIHTLVGGWFMYDHKDKVSKEDMKPLEQALFNVEKMDFLIKGILDYSTVERLGSEDKHVDFNEMIDEVLQTVLTPSDTTITVQENLPTLFGNTWRYKQVFQNLIQNAIKYSDKDHGIIDVGFSEKPEHYEFYVKDNGMGIKADYFDKIFKVFTKLESTGASSGIGLSIVKKIITYYNGSIWLESEEGIGSTFFFTLPKS</sequence>
<dbReference type="InterPro" id="IPR029016">
    <property type="entry name" value="GAF-like_dom_sf"/>
</dbReference>
<dbReference type="PANTHER" id="PTHR42878:SF15">
    <property type="entry name" value="BACTERIOPHYTOCHROME"/>
    <property type="match status" value="1"/>
</dbReference>
<dbReference type="EC" id="2.7.13.3" evidence="2"/>
<dbReference type="CDD" id="cd00082">
    <property type="entry name" value="HisKA"/>
    <property type="match status" value="1"/>
</dbReference>
<evidence type="ECO:0000313" key="9">
    <source>
        <dbReference type="Proteomes" id="UP000029643"/>
    </source>
</evidence>
<dbReference type="RefSeq" id="WP_227805329.1">
    <property type="nucleotide sequence ID" value="NZ_BBNU01000001.1"/>
</dbReference>
<reference evidence="8 9" key="1">
    <citation type="journal article" date="2014" name="Genome Announc.">
        <title>Draft Genome Sequences of Marine Flavobacterium Algibacter lectus Strains SS8 and NR4.</title>
        <authorList>
            <person name="Takatani N."/>
            <person name="Nakanishi M."/>
            <person name="Meirelles P."/>
            <person name="Mino S."/>
            <person name="Suda W."/>
            <person name="Oshima K."/>
            <person name="Hattori M."/>
            <person name="Ohkuma M."/>
            <person name="Hosokawa M."/>
            <person name="Miyashita K."/>
            <person name="Thompson F.L."/>
            <person name="Niwa A."/>
            <person name="Sawabe T."/>
            <person name="Sawabe T."/>
        </authorList>
    </citation>
    <scope>NUCLEOTIDE SEQUENCE [LARGE SCALE GENOMIC DNA]</scope>
    <source>
        <strain evidence="9">JCM19274</strain>
    </source>
</reference>
<dbReference type="Gene3D" id="3.30.450.40">
    <property type="match status" value="1"/>
</dbReference>
<evidence type="ECO:0000256" key="1">
    <source>
        <dbReference type="ARBA" id="ARBA00000085"/>
    </source>
</evidence>
<dbReference type="InterPro" id="IPR003594">
    <property type="entry name" value="HATPase_dom"/>
</dbReference>
<keyword evidence="3" id="KW-0597">Phosphoprotein</keyword>
<accession>A0A090WLB6</accession>
<name>A0A090WLB6_9FLAO</name>
<dbReference type="Gene3D" id="3.30.565.10">
    <property type="entry name" value="Histidine kinase-like ATPase, C-terminal domain"/>
    <property type="match status" value="1"/>
</dbReference>
<dbReference type="InterPro" id="IPR036890">
    <property type="entry name" value="HATPase_C_sf"/>
</dbReference>
<proteinExistence type="predicted"/>
<evidence type="ECO:0000256" key="3">
    <source>
        <dbReference type="ARBA" id="ARBA00022553"/>
    </source>
</evidence>
<evidence type="ECO:0000259" key="7">
    <source>
        <dbReference type="PROSITE" id="PS50109"/>
    </source>
</evidence>
<dbReference type="SUPFAM" id="SSF55781">
    <property type="entry name" value="GAF domain-like"/>
    <property type="match status" value="1"/>
</dbReference>
<feature type="domain" description="Histidine kinase" evidence="7">
    <location>
        <begin position="144"/>
        <end position="353"/>
    </location>
</feature>
<dbReference type="PANTHER" id="PTHR42878">
    <property type="entry name" value="TWO-COMPONENT HISTIDINE KINASE"/>
    <property type="match status" value="1"/>
</dbReference>
<dbReference type="InterPro" id="IPR004358">
    <property type="entry name" value="Sig_transdc_His_kin-like_C"/>
</dbReference>
<dbReference type="Pfam" id="PF02518">
    <property type="entry name" value="HATPase_c"/>
    <property type="match status" value="1"/>
</dbReference>
<protein>
    <recommendedName>
        <fullName evidence="2">histidine kinase</fullName>
        <ecNumber evidence="2">2.7.13.3</ecNumber>
    </recommendedName>
</protein>
<evidence type="ECO:0000256" key="4">
    <source>
        <dbReference type="ARBA" id="ARBA00022679"/>
    </source>
</evidence>
<comment type="caution">
    <text evidence="8">The sequence shown here is derived from an EMBL/GenBank/DDBJ whole genome shotgun (WGS) entry which is preliminary data.</text>
</comment>
<dbReference type="SUPFAM" id="SSF47384">
    <property type="entry name" value="Homodimeric domain of signal transducing histidine kinase"/>
    <property type="match status" value="1"/>
</dbReference>
<dbReference type="InterPro" id="IPR036097">
    <property type="entry name" value="HisK_dim/P_sf"/>
</dbReference>
<dbReference type="Gene3D" id="1.10.287.130">
    <property type="match status" value="1"/>
</dbReference>
<evidence type="ECO:0000256" key="2">
    <source>
        <dbReference type="ARBA" id="ARBA00012438"/>
    </source>
</evidence>
<dbReference type="InterPro" id="IPR003661">
    <property type="entry name" value="HisK_dim/P_dom"/>
</dbReference>
<dbReference type="PROSITE" id="PS50109">
    <property type="entry name" value="HIS_KIN"/>
    <property type="match status" value="1"/>
</dbReference>
<dbReference type="SUPFAM" id="SSF55874">
    <property type="entry name" value="ATPase domain of HSP90 chaperone/DNA topoisomerase II/histidine kinase"/>
    <property type="match status" value="1"/>
</dbReference>
<dbReference type="Proteomes" id="UP000029643">
    <property type="component" value="Unassembled WGS sequence"/>
</dbReference>
<feature type="coiled-coil region" evidence="6">
    <location>
        <begin position="106"/>
        <end position="137"/>
    </location>
</feature>
<dbReference type="AlphaFoldDB" id="A0A090WLB6"/>
<dbReference type="EMBL" id="BBNU01000001">
    <property type="protein sequence ID" value="GAL77796.1"/>
    <property type="molecule type" value="Genomic_DNA"/>
</dbReference>
<organism evidence="8 9">
    <name type="scientific">Algibacter lectus</name>
    <dbReference type="NCBI Taxonomy" id="221126"/>
    <lineage>
        <taxon>Bacteria</taxon>
        <taxon>Pseudomonadati</taxon>
        <taxon>Bacteroidota</taxon>
        <taxon>Flavobacteriia</taxon>
        <taxon>Flavobacteriales</taxon>
        <taxon>Flavobacteriaceae</taxon>
        <taxon>Algibacter</taxon>
    </lineage>
</organism>
<evidence type="ECO:0000256" key="6">
    <source>
        <dbReference type="SAM" id="Coils"/>
    </source>
</evidence>
<dbReference type="SMART" id="SM00387">
    <property type="entry name" value="HATPase_c"/>
    <property type="match status" value="1"/>
</dbReference>
<evidence type="ECO:0000256" key="5">
    <source>
        <dbReference type="ARBA" id="ARBA00022777"/>
    </source>
</evidence>
<dbReference type="GO" id="GO:0030295">
    <property type="term" value="F:protein kinase activator activity"/>
    <property type="evidence" value="ECO:0007669"/>
    <property type="project" value="TreeGrafter"/>
</dbReference>
<comment type="catalytic activity">
    <reaction evidence="1">
        <text>ATP + protein L-histidine = ADP + protein N-phospho-L-histidine.</text>
        <dbReference type="EC" id="2.7.13.3"/>
    </reaction>
</comment>
<dbReference type="GO" id="GO:0000156">
    <property type="term" value="F:phosphorelay response regulator activity"/>
    <property type="evidence" value="ECO:0007669"/>
    <property type="project" value="TreeGrafter"/>
</dbReference>
<keyword evidence="5 8" id="KW-0418">Kinase</keyword>
<dbReference type="GO" id="GO:0000155">
    <property type="term" value="F:phosphorelay sensor kinase activity"/>
    <property type="evidence" value="ECO:0007669"/>
    <property type="project" value="InterPro"/>
</dbReference>
<dbReference type="FunFam" id="3.30.565.10:FF:000006">
    <property type="entry name" value="Sensor histidine kinase WalK"/>
    <property type="match status" value="1"/>
</dbReference>
<keyword evidence="6" id="KW-0175">Coiled coil</keyword>
<dbReference type="PRINTS" id="PR00344">
    <property type="entry name" value="BCTRLSENSOR"/>
</dbReference>
<dbReference type="GO" id="GO:0007234">
    <property type="term" value="P:osmosensory signaling via phosphorelay pathway"/>
    <property type="evidence" value="ECO:0007669"/>
    <property type="project" value="TreeGrafter"/>
</dbReference>
<gene>
    <name evidence="8" type="ORF">JCM19274_5509</name>
</gene>
<dbReference type="InterPro" id="IPR050351">
    <property type="entry name" value="BphY/WalK/GraS-like"/>
</dbReference>
<dbReference type="InterPro" id="IPR005467">
    <property type="entry name" value="His_kinase_dom"/>
</dbReference>